<feature type="binding site" evidence="6">
    <location>
        <position position="50"/>
    </location>
    <ligand>
        <name>ATP</name>
        <dbReference type="ChEBI" id="CHEBI:30616"/>
    </ligand>
</feature>
<reference evidence="9" key="1">
    <citation type="journal article" date="2019" name="Int. J. Syst. Evol. Microbiol.">
        <title>The Global Catalogue of Microorganisms (GCM) 10K type strain sequencing project: providing services to taxonomists for standard genome sequencing and annotation.</title>
        <authorList>
            <consortium name="The Broad Institute Genomics Platform"/>
            <consortium name="The Broad Institute Genome Sequencing Center for Infectious Disease"/>
            <person name="Wu L."/>
            <person name="Ma J."/>
        </authorList>
    </citation>
    <scope>NUCLEOTIDE SEQUENCE [LARGE SCALE GENOMIC DNA]</scope>
    <source>
        <strain evidence="9">NBRC 103166</strain>
    </source>
</reference>
<dbReference type="PROSITE" id="PS00108">
    <property type="entry name" value="PROTEIN_KINASE_ST"/>
    <property type="match status" value="1"/>
</dbReference>
<evidence type="ECO:0000256" key="1">
    <source>
        <dbReference type="ARBA" id="ARBA00022679"/>
    </source>
</evidence>
<evidence type="ECO:0000256" key="4">
    <source>
        <dbReference type="ARBA" id="ARBA00022840"/>
    </source>
</evidence>
<comment type="similarity">
    <text evidence="5">Belongs to the protein kinase superfamily. Ser/Thr protein kinase family. GCN2 subfamily.</text>
</comment>
<dbReference type="InterPro" id="IPR011009">
    <property type="entry name" value="Kinase-like_dom_sf"/>
</dbReference>
<comment type="caution">
    <text evidence="8">The sequence shown here is derived from an EMBL/GenBank/DDBJ whole genome shotgun (WGS) entry which is preliminary data.</text>
</comment>
<dbReference type="PANTHER" id="PTHR11042">
    <property type="entry name" value="EUKARYOTIC TRANSLATION INITIATION FACTOR 2-ALPHA KINASE EIF2-ALPHA KINASE -RELATED"/>
    <property type="match status" value="1"/>
</dbReference>
<keyword evidence="1" id="KW-0808">Transferase</keyword>
<dbReference type="PROSITE" id="PS00107">
    <property type="entry name" value="PROTEIN_KINASE_ATP"/>
    <property type="match status" value="1"/>
</dbReference>
<dbReference type="Gene3D" id="1.10.510.10">
    <property type="entry name" value="Transferase(Phosphotransferase) domain 1"/>
    <property type="match status" value="1"/>
</dbReference>
<sequence length="514" mass="59808">MTTTSLNKSLKNLSYLPTDIGDFEFVKSLGEGGNSFVFHFKKGEKDFAIKFLKKAESSKLNRFKDEYFCASQIPSHNNIVQAYHFDKVTVDSDEYFIIIMKYYQGTLRTEDNGSETNYDSQSEKAWELFISLANGLSHLHSHQIIHRDLKPQNVFFDESINEYVIGDLGIAHFSDEVFERESKTKPTERMANFGFSAPEQIDSKEAVQASCDIYSLGQVIYWYLTGKTIRGLDMEALANSNSPENLKYLDRIVKKCLINDASKRFQSISEISEYLKELKNPPKHDYWPELHKFDDAIRKSLPKIKSFLEVSDEKIIKRFLDNFNNECKADEYWYMSVEGGDNTFTGISHLEGMNFLFCGMTEIKLSKLLVYRDSGYPYKNFFILLIDPSEPFNLLDEEGNSINRDLSPECSRDYATLWNEKYVDCDETDNGYFEFQGDVITVDRDTFKDRIRHLQKYAYIIVPQGTATARMMDRTPTERFLERVVKEEAIEKSSLRTYLDETRSHHSREITMYN</sequence>
<evidence type="ECO:0000313" key="8">
    <source>
        <dbReference type="EMBL" id="GLS90370.1"/>
    </source>
</evidence>
<protein>
    <recommendedName>
        <fullName evidence="7">Protein kinase domain-containing protein</fullName>
    </recommendedName>
</protein>
<keyword evidence="2 6" id="KW-0547">Nucleotide-binding</keyword>
<proteinExistence type="inferred from homology"/>
<dbReference type="RefSeq" id="WP_284203499.1">
    <property type="nucleotide sequence ID" value="NZ_BSPQ01000003.1"/>
</dbReference>
<feature type="domain" description="Protein kinase" evidence="7">
    <location>
        <begin position="23"/>
        <end position="287"/>
    </location>
</feature>
<dbReference type="CDD" id="cd14014">
    <property type="entry name" value="STKc_PknB_like"/>
    <property type="match status" value="1"/>
</dbReference>
<organism evidence="8 9">
    <name type="scientific">Psychromonas marina</name>
    <dbReference type="NCBI Taxonomy" id="88364"/>
    <lineage>
        <taxon>Bacteria</taxon>
        <taxon>Pseudomonadati</taxon>
        <taxon>Pseudomonadota</taxon>
        <taxon>Gammaproteobacteria</taxon>
        <taxon>Alteromonadales</taxon>
        <taxon>Psychromonadaceae</taxon>
        <taxon>Psychromonas</taxon>
    </lineage>
</organism>
<evidence type="ECO:0000256" key="3">
    <source>
        <dbReference type="ARBA" id="ARBA00022777"/>
    </source>
</evidence>
<dbReference type="InterPro" id="IPR050339">
    <property type="entry name" value="CC_SR_Kinase"/>
</dbReference>
<evidence type="ECO:0000256" key="5">
    <source>
        <dbReference type="ARBA" id="ARBA00037982"/>
    </source>
</evidence>
<dbReference type="PANTHER" id="PTHR11042:SF178">
    <property type="entry name" value="EUKARYOTIC TRANSLATION INITIATION FACTOR 2-ALPHA KINASE 1"/>
    <property type="match status" value="1"/>
</dbReference>
<dbReference type="Pfam" id="PF00069">
    <property type="entry name" value="Pkinase"/>
    <property type="match status" value="1"/>
</dbReference>
<evidence type="ECO:0000259" key="7">
    <source>
        <dbReference type="PROSITE" id="PS50011"/>
    </source>
</evidence>
<name>A0ABQ6DZ55_9GAMM</name>
<evidence type="ECO:0000256" key="2">
    <source>
        <dbReference type="ARBA" id="ARBA00022741"/>
    </source>
</evidence>
<accession>A0ABQ6DZ55</accession>
<dbReference type="InterPro" id="IPR008271">
    <property type="entry name" value="Ser/Thr_kinase_AS"/>
</dbReference>
<dbReference type="SMART" id="SM00220">
    <property type="entry name" value="S_TKc"/>
    <property type="match status" value="1"/>
</dbReference>
<evidence type="ECO:0000313" key="9">
    <source>
        <dbReference type="Proteomes" id="UP001157353"/>
    </source>
</evidence>
<keyword evidence="4 6" id="KW-0067">ATP-binding</keyword>
<gene>
    <name evidence="8" type="ORF">GCM10007916_14370</name>
</gene>
<dbReference type="InterPro" id="IPR000719">
    <property type="entry name" value="Prot_kinase_dom"/>
</dbReference>
<dbReference type="SUPFAM" id="SSF56112">
    <property type="entry name" value="Protein kinase-like (PK-like)"/>
    <property type="match status" value="1"/>
</dbReference>
<dbReference type="PROSITE" id="PS50011">
    <property type="entry name" value="PROTEIN_KINASE_DOM"/>
    <property type="match status" value="1"/>
</dbReference>
<evidence type="ECO:0000256" key="6">
    <source>
        <dbReference type="PROSITE-ProRule" id="PRU10141"/>
    </source>
</evidence>
<dbReference type="Proteomes" id="UP001157353">
    <property type="component" value="Unassembled WGS sequence"/>
</dbReference>
<dbReference type="EMBL" id="BSPQ01000003">
    <property type="protein sequence ID" value="GLS90370.1"/>
    <property type="molecule type" value="Genomic_DNA"/>
</dbReference>
<keyword evidence="3" id="KW-0418">Kinase</keyword>
<keyword evidence="9" id="KW-1185">Reference proteome</keyword>
<dbReference type="InterPro" id="IPR017441">
    <property type="entry name" value="Protein_kinase_ATP_BS"/>
</dbReference>